<proteinExistence type="predicted"/>
<dbReference type="PRINTS" id="PR00038">
    <property type="entry name" value="HTHLUXR"/>
</dbReference>
<dbReference type="OrthoDB" id="9808843at2"/>
<dbReference type="CDD" id="cd06170">
    <property type="entry name" value="LuxR_C_like"/>
    <property type="match status" value="1"/>
</dbReference>
<dbReference type="PROSITE" id="PS00622">
    <property type="entry name" value="HTH_LUXR_1"/>
    <property type="match status" value="1"/>
</dbReference>
<dbReference type="GO" id="GO:0000160">
    <property type="term" value="P:phosphorelay signal transduction system"/>
    <property type="evidence" value="ECO:0007669"/>
    <property type="project" value="InterPro"/>
</dbReference>
<keyword evidence="2" id="KW-0597">Phosphoprotein</keyword>
<evidence type="ECO:0000256" key="2">
    <source>
        <dbReference type="PROSITE-ProRule" id="PRU00169"/>
    </source>
</evidence>
<evidence type="ECO:0000259" key="3">
    <source>
        <dbReference type="PROSITE" id="PS50043"/>
    </source>
</evidence>
<dbReference type="InterPro" id="IPR039420">
    <property type="entry name" value="WalR-like"/>
</dbReference>
<dbReference type="AlphaFoldDB" id="A0A365H329"/>
<dbReference type="PROSITE" id="PS50110">
    <property type="entry name" value="RESPONSE_REGULATORY"/>
    <property type="match status" value="1"/>
</dbReference>
<dbReference type="Proteomes" id="UP000251891">
    <property type="component" value="Unassembled WGS sequence"/>
</dbReference>
<gene>
    <name evidence="5" type="ORF">DPM19_20845</name>
</gene>
<feature type="domain" description="Response regulatory" evidence="4">
    <location>
        <begin position="14"/>
        <end position="130"/>
    </location>
</feature>
<dbReference type="GO" id="GO:0003677">
    <property type="term" value="F:DNA binding"/>
    <property type="evidence" value="ECO:0007669"/>
    <property type="project" value="UniProtKB-KW"/>
</dbReference>
<dbReference type="InterPro" id="IPR000792">
    <property type="entry name" value="Tscrpt_reg_LuxR_C"/>
</dbReference>
<dbReference type="Pfam" id="PF00072">
    <property type="entry name" value="Response_reg"/>
    <property type="match status" value="1"/>
</dbReference>
<evidence type="ECO:0000313" key="5">
    <source>
        <dbReference type="EMBL" id="RAY13501.1"/>
    </source>
</evidence>
<dbReference type="SMART" id="SM00448">
    <property type="entry name" value="REC"/>
    <property type="match status" value="1"/>
</dbReference>
<dbReference type="SUPFAM" id="SSF46894">
    <property type="entry name" value="C-terminal effector domain of the bipartite response regulators"/>
    <property type="match status" value="1"/>
</dbReference>
<keyword evidence="1 5" id="KW-0238">DNA-binding</keyword>
<feature type="domain" description="HTH luxR-type" evidence="3">
    <location>
        <begin position="145"/>
        <end position="210"/>
    </location>
</feature>
<dbReference type="Pfam" id="PF00196">
    <property type="entry name" value="GerE"/>
    <property type="match status" value="1"/>
</dbReference>
<keyword evidence="6" id="KW-1185">Reference proteome</keyword>
<dbReference type="GO" id="GO:0006355">
    <property type="term" value="P:regulation of DNA-templated transcription"/>
    <property type="evidence" value="ECO:0007669"/>
    <property type="project" value="InterPro"/>
</dbReference>
<comment type="caution">
    <text evidence="5">The sequence shown here is derived from an EMBL/GenBank/DDBJ whole genome shotgun (WGS) entry which is preliminary data.</text>
</comment>
<organism evidence="5 6">
    <name type="scientific">Actinomadura craniellae</name>
    <dbReference type="NCBI Taxonomy" id="2231787"/>
    <lineage>
        <taxon>Bacteria</taxon>
        <taxon>Bacillati</taxon>
        <taxon>Actinomycetota</taxon>
        <taxon>Actinomycetes</taxon>
        <taxon>Streptosporangiales</taxon>
        <taxon>Thermomonosporaceae</taxon>
        <taxon>Actinomadura</taxon>
    </lineage>
</organism>
<feature type="modified residue" description="4-aspartylphosphate" evidence="2">
    <location>
        <position position="65"/>
    </location>
</feature>
<reference evidence="5 6" key="1">
    <citation type="submission" date="2018-06" db="EMBL/GenBank/DDBJ databases">
        <title>Actinomadura craniellae sp. nov. isolated from marine sponge Craniella sp.</title>
        <authorList>
            <person name="Li L."/>
            <person name="Xu Q.H."/>
            <person name="Lin H.W."/>
            <person name="Lu Y.H."/>
        </authorList>
    </citation>
    <scope>NUCLEOTIDE SEQUENCE [LARGE SCALE GENOMIC DNA]</scope>
    <source>
        <strain evidence="5 6">LHW63021</strain>
    </source>
</reference>
<dbReference type="EMBL" id="QLYX01000009">
    <property type="protein sequence ID" value="RAY13501.1"/>
    <property type="molecule type" value="Genomic_DNA"/>
</dbReference>
<name>A0A365H329_9ACTN</name>
<dbReference type="InterPro" id="IPR001789">
    <property type="entry name" value="Sig_transdc_resp-reg_receiver"/>
</dbReference>
<dbReference type="SUPFAM" id="SSF52172">
    <property type="entry name" value="CheY-like"/>
    <property type="match status" value="1"/>
</dbReference>
<evidence type="ECO:0000259" key="4">
    <source>
        <dbReference type="PROSITE" id="PS50110"/>
    </source>
</evidence>
<dbReference type="SMART" id="SM00421">
    <property type="entry name" value="HTH_LUXR"/>
    <property type="match status" value="1"/>
</dbReference>
<dbReference type="Gene3D" id="3.40.50.2300">
    <property type="match status" value="1"/>
</dbReference>
<evidence type="ECO:0000256" key="1">
    <source>
        <dbReference type="ARBA" id="ARBA00023125"/>
    </source>
</evidence>
<dbReference type="PANTHER" id="PTHR43214">
    <property type="entry name" value="TWO-COMPONENT RESPONSE REGULATOR"/>
    <property type="match status" value="1"/>
</dbReference>
<dbReference type="InterPro" id="IPR016032">
    <property type="entry name" value="Sig_transdc_resp-reg_C-effctor"/>
</dbReference>
<evidence type="ECO:0000313" key="6">
    <source>
        <dbReference type="Proteomes" id="UP000251891"/>
    </source>
</evidence>
<sequence length="212" mass="22888">MRTLRAREELNVIRVLIVEDAPLLRSGLVSLLSGVPDIALVTAIERGGRLELVARQFEPDVMLIDIDSVNGDVFELVQKVRAELTNSAAILMAERCRPGDLRRAAEAGAAGFVLKDTSPDELVSAILGVARGERFIDADLVFAELAAAESPLTPRELEVLRLAGQGASAEEIAADLVLTTGTVRNHLSRINRKIGARNRIHAIRIAESAGWL</sequence>
<dbReference type="PANTHER" id="PTHR43214:SF42">
    <property type="entry name" value="TRANSCRIPTIONAL REGULATORY PROTEIN DESR"/>
    <property type="match status" value="1"/>
</dbReference>
<dbReference type="InterPro" id="IPR011006">
    <property type="entry name" value="CheY-like_superfamily"/>
</dbReference>
<protein>
    <submittedName>
        <fullName evidence="5">DNA-binding response regulator</fullName>
    </submittedName>
</protein>
<dbReference type="PROSITE" id="PS50043">
    <property type="entry name" value="HTH_LUXR_2"/>
    <property type="match status" value="1"/>
</dbReference>
<accession>A0A365H329</accession>